<keyword evidence="4" id="KW-1185">Reference proteome</keyword>
<feature type="chain" id="PRO_5036845656" evidence="2">
    <location>
        <begin position="23"/>
        <end position="78"/>
    </location>
</feature>
<gene>
    <name evidence="3" type="ORF">J0X19_07915</name>
</gene>
<evidence type="ECO:0000256" key="2">
    <source>
        <dbReference type="SAM" id="SignalP"/>
    </source>
</evidence>
<evidence type="ECO:0000256" key="1">
    <source>
        <dbReference type="SAM" id="MobiDB-lite"/>
    </source>
</evidence>
<evidence type="ECO:0000313" key="4">
    <source>
        <dbReference type="Proteomes" id="UP000664144"/>
    </source>
</evidence>
<feature type="signal peptide" evidence="2">
    <location>
        <begin position="1"/>
        <end position="22"/>
    </location>
</feature>
<dbReference type="AlphaFoldDB" id="A0A939JD13"/>
<keyword evidence="2" id="KW-0732">Signal</keyword>
<proteinExistence type="predicted"/>
<evidence type="ECO:0000313" key="3">
    <source>
        <dbReference type="EMBL" id="MBO0357867.1"/>
    </source>
</evidence>
<feature type="region of interest" description="Disordered" evidence="1">
    <location>
        <begin position="49"/>
        <end position="78"/>
    </location>
</feature>
<dbReference type="EMBL" id="JAFLQZ010000004">
    <property type="protein sequence ID" value="MBO0357867.1"/>
    <property type="molecule type" value="Genomic_DNA"/>
</dbReference>
<protein>
    <submittedName>
        <fullName evidence="3">Uncharacterized protein</fullName>
    </submittedName>
</protein>
<accession>A0A939JD13</accession>
<reference evidence="3" key="1">
    <citation type="submission" date="2021-03" db="EMBL/GenBank/DDBJ databases">
        <authorList>
            <person name="Kim M.K."/>
        </authorList>
    </citation>
    <scope>NUCLEOTIDE SEQUENCE</scope>
    <source>
        <strain evidence="3">BT186</strain>
    </source>
</reference>
<sequence length="78" mass="8924">MIRTLLLLFALLLVSGVEPTEAARPTAYARAKMKGRLYTHRPSYKIYKGHRNRGKRSLFGARKSHSKVKRSPTRASRI</sequence>
<comment type="caution">
    <text evidence="3">The sequence shown here is derived from an EMBL/GenBank/DDBJ whole genome shotgun (WGS) entry which is preliminary data.</text>
</comment>
<dbReference type="RefSeq" id="WP_206983649.1">
    <property type="nucleotide sequence ID" value="NZ_JAFLQZ010000004.1"/>
</dbReference>
<name>A0A939JD13_9BACT</name>
<organism evidence="3 4">
    <name type="scientific">Hymenobacter telluris</name>
    <dbReference type="NCBI Taxonomy" id="2816474"/>
    <lineage>
        <taxon>Bacteria</taxon>
        <taxon>Pseudomonadati</taxon>
        <taxon>Bacteroidota</taxon>
        <taxon>Cytophagia</taxon>
        <taxon>Cytophagales</taxon>
        <taxon>Hymenobacteraceae</taxon>
        <taxon>Hymenobacter</taxon>
    </lineage>
</organism>
<dbReference type="Proteomes" id="UP000664144">
    <property type="component" value="Unassembled WGS sequence"/>
</dbReference>